<evidence type="ECO:0000256" key="1">
    <source>
        <dbReference type="SAM" id="MobiDB-lite"/>
    </source>
</evidence>
<accession>A0ABW1CIW5</accession>
<organism evidence="2 3">
    <name type="scientific">Nonomuraea insulae</name>
    <dbReference type="NCBI Taxonomy" id="1616787"/>
    <lineage>
        <taxon>Bacteria</taxon>
        <taxon>Bacillati</taxon>
        <taxon>Actinomycetota</taxon>
        <taxon>Actinomycetes</taxon>
        <taxon>Streptosporangiales</taxon>
        <taxon>Streptosporangiaceae</taxon>
        <taxon>Nonomuraea</taxon>
    </lineage>
</organism>
<dbReference type="EMBL" id="JBHSPA010000023">
    <property type="protein sequence ID" value="MFC5825684.1"/>
    <property type="molecule type" value="Genomic_DNA"/>
</dbReference>
<evidence type="ECO:0008006" key="4">
    <source>
        <dbReference type="Google" id="ProtNLM"/>
    </source>
</evidence>
<gene>
    <name evidence="2" type="ORF">ACFPZ3_17620</name>
</gene>
<feature type="compositionally biased region" description="Basic and acidic residues" evidence="1">
    <location>
        <begin position="162"/>
        <end position="174"/>
    </location>
</feature>
<feature type="compositionally biased region" description="Polar residues" evidence="1">
    <location>
        <begin position="115"/>
        <end position="124"/>
    </location>
</feature>
<dbReference type="Proteomes" id="UP001596058">
    <property type="component" value="Unassembled WGS sequence"/>
</dbReference>
<keyword evidence="3" id="KW-1185">Reference proteome</keyword>
<reference evidence="3" key="1">
    <citation type="journal article" date="2019" name="Int. J. Syst. Evol. Microbiol.">
        <title>The Global Catalogue of Microorganisms (GCM) 10K type strain sequencing project: providing services to taxonomists for standard genome sequencing and annotation.</title>
        <authorList>
            <consortium name="The Broad Institute Genomics Platform"/>
            <consortium name="The Broad Institute Genome Sequencing Center for Infectious Disease"/>
            <person name="Wu L."/>
            <person name="Ma J."/>
        </authorList>
    </citation>
    <scope>NUCLEOTIDE SEQUENCE [LARGE SCALE GENOMIC DNA]</scope>
    <source>
        <strain evidence="3">CCUG 53903</strain>
    </source>
</reference>
<name>A0ABW1CIW5_9ACTN</name>
<dbReference type="RefSeq" id="WP_379515202.1">
    <property type="nucleotide sequence ID" value="NZ_JBHSPA010000023.1"/>
</dbReference>
<evidence type="ECO:0000313" key="2">
    <source>
        <dbReference type="EMBL" id="MFC5825684.1"/>
    </source>
</evidence>
<sequence>MITSAVVLVVALLAVLAVLVVKARRGTRLATAGYVEPVPSAPTPLDEGDQWRRQLLEAIEAAASDLHESAPPGALHGQENPRPVTGSPVPGAGTDPQETAAWTPPFEPPGPLESLFNSEPSKSLANPLETSPFDPFAPDSDPEYRGRRRRSEPPATDESADDDTRPDDPDRSTP</sequence>
<feature type="region of interest" description="Disordered" evidence="1">
    <location>
        <begin position="64"/>
        <end position="174"/>
    </location>
</feature>
<comment type="caution">
    <text evidence="2">The sequence shown here is derived from an EMBL/GenBank/DDBJ whole genome shotgun (WGS) entry which is preliminary data.</text>
</comment>
<proteinExistence type="predicted"/>
<evidence type="ECO:0000313" key="3">
    <source>
        <dbReference type="Proteomes" id="UP001596058"/>
    </source>
</evidence>
<protein>
    <recommendedName>
        <fullName evidence="4">Secreted protein</fullName>
    </recommendedName>
</protein>